<dbReference type="Gene3D" id="3.20.20.70">
    <property type="entry name" value="Aldolase class I"/>
    <property type="match status" value="1"/>
</dbReference>
<dbReference type="Gene3D" id="2.60.120.1060">
    <property type="entry name" value="NPCBM/NEW2 domain"/>
    <property type="match status" value="1"/>
</dbReference>
<dbReference type="RefSeq" id="WP_209698624.1">
    <property type="nucleotide sequence ID" value="NZ_BAAAVU010000023.1"/>
</dbReference>
<keyword evidence="2" id="KW-0732">Signal</keyword>
<dbReference type="PROSITE" id="PS00512">
    <property type="entry name" value="ALPHA_GALACTOSIDASE"/>
    <property type="match status" value="1"/>
</dbReference>
<dbReference type="Proteomes" id="UP000755585">
    <property type="component" value="Unassembled WGS sequence"/>
</dbReference>
<evidence type="ECO:0000259" key="7">
    <source>
        <dbReference type="SMART" id="SM00776"/>
    </source>
</evidence>
<evidence type="ECO:0000256" key="4">
    <source>
        <dbReference type="ARBA" id="ARBA00023295"/>
    </source>
</evidence>
<protein>
    <recommendedName>
        <fullName evidence="5">Alpha-galactosidase</fullName>
        <ecNumber evidence="5">3.2.1.22</ecNumber>
    </recommendedName>
    <alternativeName>
        <fullName evidence="5">Melibiase</fullName>
    </alternativeName>
</protein>
<dbReference type="InterPro" id="IPR013222">
    <property type="entry name" value="Glyco_hyd_98_carb-bd"/>
</dbReference>
<keyword evidence="9" id="KW-1185">Reference proteome</keyword>
<keyword evidence="5" id="KW-1015">Disulfide bond</keyword>
<dbReference type="InterPro" id="IPR038637">
    <property type="entry name" value="NPCBM_sf"/>
</dbReference>
<keyword evidence="3 5" id="KW-0378">Hydrolase</keyword>
<organism evidence="8 9">
    <name type="scientific">Kribbella aluminosa</name>
    <dbReference type="NCBI Taxonomy" id="416017"/>
    <lineage>
        <taxon>Bacteria</taxon>
        <taxon>Bacillati</taxon>
        <taxon>Actinomycetota</taxon>
        <taxon>Actinomycetes</taxon>
        <taxon>Propionibacteriales</taxon>
        <taxon>Kribbellaceae</taxon>
        <taxon>Kribbella</taxon>
    </lineage>
</organism>
<evidence type="ECO:0000256" key="6">
    <source>
        <dbReference type="SAM" id="MobiDB-lite"/>
    </source>
</evidence>
<comment type="similarity">
    <text evidence="1 5">Belongs to the glycosyl hydrolase 27 family.</text>
</comment>
<dbReference type="InterPro" id="IPR041233">
    <property type="entry name" value="Melibiase_C"/>
</dbReference>
<feature type="compositionally biased region" description="Low complexity" evidence="6">
    <location>
        <begin position="1"/>
        <end position="15"/>
    </location>
</feature>
<feature type="domain" description="Glycosyl hydrolase family 98 putative carbohydrate-binding module" evidence="7">
    <location>
        <begin position="502"/>
        <end position="645"/>
    </location>
</feature>
<proteinExistence type="inferred from homology"/>
<evidence type="ECO:0000313" key="8">
    <source>
        <dbReference type="EMBL" id="MBP2356043.1"/>
    </source>
</evidence>
<comment type="caution">
    <text evidence="8">The sequence shown here is derived from an EMBL/GenBank/DDBJ whole genome shotgun (WGS) entry which is preliminary data.</text>
</comment>
<gene>
    <name evidence="8" type="ORF">JOF29_007153</name>
</gene>
<dbReference type="Pfam" id="PF17801">
    <property type="entry name" value="Melibiase_C"/>
    <property type="match status" value="1"/>
</dbReference>
<evidence type="ECO:0000256" key="2">
    <source>
        <dbReference type="ARBA" id="ARBA00022729"/>
    </source>
</evidence>
<dbReference type="SMART" id="SM00776">
    <property type="entry name" value="NPCBM"/>
    <property type="match status" value="1"/>
</dbReference>
<evidence type="ECO:0000313" key="9">
    <source>
        <dbReference type="Proteomes" id="UP000755585"/>
    </source>
</evidence>
<dbReference type="InterPro" id="IPR002241">
    <property type="entry name" value="Glyco_hydro_27"/>
</dbReference>
<dbReference type="InterPro" id="IPR017853">
    <property type="entry name" value="GH"/>
</dbReference>
<accession>A0ABS4UWK7</accession>
<evidence type="ECO:0000256" key="1">
    <source>
        <dbReference type="ARBA" id="ARBA00009743"/>
    </source>
</evidence>
<comment type="catalytic activity">
    <reaction evidence="5">
        <text>Hydrolysis of terminal, non-reducing alpha-D-galactose residues in alpha-D-galactosides, including galactose oligosaccharides, galactomannans and galactolipids.</text>
        <dbReference type="EC" id="3.2.1.22"/>
    </reaction>
</comment>
<reference evidence="8 9" key="1">
    <citation type="submission" date="2021-03" db="EMBL/GenBank/DDBJ databases">
        <title>Sequencing the genomes of 1000 actinobacteria strains.</title>
        <authorList>
            <person name="Klenk H.-P."/>
        </authorList>
    </citation>
    <scope>NUCLEOTIDE SEQUENCE [LARGE SCALE GENOMIC DNA]</scope>
    <source>
        <strain evidence="8 9">DSM 18824</strain>
    </source>
</reference>
<dbReference type="PANTHER" id="PTHR11452">
    <property type="entry name" value="ALPHA-GALACTOSIDASE/ALPHA-N-ACETYLGALACTOSAMINIDASE"/>
    <property type="match status" value="1"/>
</dbReference>
<dbReference type="InterPro" id="IPR013783">
    <property type="entry name" value="Ig-like_fold"/>
</dbReference>
<evidence type="ECO:0000256" key="5">
    <source>
        <dbReference type="RuleBase" id="RU361168"/>
    </source>
</evidence>
<dbReference type="InterPro" id="IPR018905">
    <property type="entry name" value="A-galactase_NEW3"/>
</dbReference>
<dbReference type="Gene3D" id="2.60.40.1180">
    <property type="entry name" value="Golgi alpha-mannosidase II"/>
    <property type="match status" value="1"/>
</dbReference>
<dbReference type="SUPFAM" id="SSF51445">
    <property type="entry name" value="(Trans)glycosidases"/>
    <property type="match status" value="1"/>
</dbReference>
<dbReference type="InterPro" id="IPR000111">
    <property type="entry name" value="Glyco_hydro_27/36_CS"/>
</dbReference>
<dbReference type="EMBL" id="JAGINT010000002">
    <property type="protein sequence ID" value="MBP2356043.1"/>
    <property type="molecule type" value="Genomic_DNA"/>
</dbReference>
<dbReference type="SUPFAM" id="SSF49785">
    <property type="entry name" value="Galactose-binding domain-like"/>
    <property type="match status" value="1"/>
</dbReference>
<keyword evidence="4 5" id="KW-0326">Glycosidase</keyword>
<dbReference type="InterPro" id="IPR013785">
    <property type="entry name" value="Aldolase_TIM"/>
</dbReference>
<dbReference type="EC" id="3.2.1.22" evidence="5"/>
<dbReference type="PRINTS" id="PR00740">
    <property type="entry name" value="GLHYDRLASE27"/>
</dbReference>
<dbReference type="Pfam" id="PF16499">
    <property type="entry name" value="Melibiase_2"/>
    <property type="match status" value="1"/>
</dbReference>
<evidence type="ECO:0000256" key="3">
    <source>
        <dbReference type="ARBA" id="ARBA00022801"/>
    </source>
</evidence>
<dbReference type="Pfam" id="PF08305">
    <property type="entry name" value="NPCBM"/>
    <property type="match status" value="1"/>
</dbReference>
<sequence length="646" mass="68263">MAVSPARAAVAAPGAESDATDTGTLGARPPMGWNSWNTFGCNINEKLIREAADSLVSSGMAKAGYQYVNIDDCWAEKDRDPVTGQYVPSRTRFPSGIKALADYVHAKGLKLGIYTSAGTLTCAKTMPGSLGHEDLDARTFASWDVDLLKYDNCNNQGVPAKDRYQAMGDALRKSGRDILYSICEWGANDPWLWGKSVGGQMWRTTGDINASWGSVMSILDQQAALSPYSGPGGWNDPDMLEVGNPGLTVAESRAHMSLWSLLNAPLIAGNDVRSMPAWVRTMLTDPDVLAVDQDWGGRQGMRIRDDGDQEVWSKPMSDGSVAVVLLNRGAAAQTISTSAAELKLPEAKAYTVRDLWANTEAASNGAIRAQVGSHDAVMLRITPGTTTALPPLVTVVVQPSAPYVEDNAPVKVQVKVYNDGTSSIDGVRVDLTAPETWTAKPAGSTRIASIRAGQIGSATWSVSADRPDAGPVDLGASASWLWRRNAYSDGGAGRFVVATRPPAGESNLSDLTLLSSQNGWGPVERDQSNGEAGAGDGNPLTIAGVQYAKGFGTHAPSSIDFFLGSHCSRLTVTAGIDDEVGDQGRAGFEIRGDDAVLASTEATGAGPAVPLTVDLTGVQHLELRTTNVDGPNFDHTDWAQPKITCA</sequence>
<dbReference type="InterPro" id="IPR008979">
    <property type="entry name" value="Galactose-bd-like_sf"/>
</dbReference>
<feature type="region of interest" description="Disordered" evidence="6">
    <location>
        <begin position="1"/>
        <end position="27"/>
    </location>
</feature>
<dbReference type="GO" id="GO:0004557">
    <property type="term" value="F:alpha-galactosidase activity"/>
    <property type="evidence" value="ECO:0007669"/>
    <property type="project" value="UniProtKB-EC"/>
</dbReference>
<dbReference type="SUPFAM" id="SSF51011">
    <property type="entry name" value="Glycosyl hydrolase domain"/>
    <property type="match status" value="1"/>
</dbReference>
<dbReference type="InterPro" id="IPR013780">
    <property type="entry name" value="Glyco_hydro_b"/>
</dbReference>
<dbReference type="PANTHER" id="PTHR11452:SF75">
    <property type="entry name" value="ALPHA-GALACTOSIDASE MEL1"/>
    <property type="match status" value="1"/>
</dbReference>
<dbReference type="CDD" id="cd14792">
    <property type="entry name" value="GH27"/>
    <property type="match status" value="1"/>
</dbReference>
<dbReference type="Pfam" id="PF10633">
    <property type="entry name" value="NPCBM_assoc"/>
    <property type="match status" value="1"/>
</dbReference>
<dbReference type="Gene3D" id="2.60.40.10">
    <property type="entry name" value="Immunoglobulins"/>
    <property type="match status" value="1"/>
</dbReference>
<name>A0ABS4UWK7_9ACTN</name>